<evidence type="ECO:0000256" key="1">
    <source>
        <dbReference type="SAM" id="MobiDB-lite"/>
    </source>
</evidence>
<feature type="compositionally biased region" description="Acidic residues" evidence="1">
    <location>
        <begin position="540"/>
        <end position="551"/>
    </location>
</feature>
<gene>
    <name evidence="2" type="ORF">FRACYDRAFT_237690</name>
</gene>
<evidence type="ECO:0000313" key="2">
    <source>
        <dbReference type="EMBL" id="OEU17282.1"/>
    </source>
</evidence>
<feature type="compositionally biased region" description="Basic and acidic residues" evidence="1">
    <location>
        <begin position="606"/>
        <end position="624"/>
    </location>
</feature>
<proteinExistence type="predicted"/>
<dbReference type="Proteomes" id="UP000095751">
    <property type="component" value="Unassembled WGS sequence"/>
</dbReference>
<keyword evidence="3" id="KW-1185">Reference proteome</keyword>
<accession>A0A1E7FGI5</accession>
<dbReference type="InParanoid" id="A0A1E7FGI5"/>
<dbReference type="KEGG" id="fcy:FRACYDRAFT_237690"/>
<sequence>MPDDEKCTTTRIPKAMRSYSATGDNKNYFNFGCSRSNWDGVELPRQASLRLEDDDIFFHLLRSNHHHHQSEDDTGRNNRRLRRFFGNGFFRQTPTTTTTTTTNERGVIINQDQQQQIKQDDDIHEKQHAPVPLYVRKIEIELVQRKLPRYPSKTHHTEACFYPIASSWSDEDEGEGDDDFTEVEITKDKISEVEEVVEFSNIDEDNLEKMKLIHSRNIEYAEQEERQRRLDAEKQYYQELESIAMEPNIVDNDKIDDTSPLPPIIIPEEEPYEIKIGVISAALQSMIFQAQMEARCRKVPEEHKIKSKPSLMEALEIARFTRLNEHTIEANGTQSEKYKPLLELPSATWVKGKEIVTFPKISNNPNPVQFTVFNEACALGGIKALKPKITTNYDRFLSNKSTHGDDVDIDDINQHKRIRTMYLTDMYLDREWKDEEDDTESEQIHYDSLDDVKLPTVQSPVFKSVPQKLSDIELKEAIAQQVAEKVWERRYRLERPRAQPRIKFQCSCRYCETPSQYQTFAYRKKWLTQQGLWNEPPHVEEEEEEEEEEQEKEGCNKTADLTSEDYLSNGGRTTDADDIGEIMNDSSHLAQSGLTSTSAFVQVERVPSDLDPEKNENRKERNLSTEDMDGVSNLPESPRAVSARPASTPDSKKTRVNQKKTFVGKVLGHDDYERKRLKTIEWRQIEKRPE</sequence>
<feature type="compositionally biased region" description="Polar residues" evidence="1">
    <location>
        <begin position="584"/>
        <end position="600"/>
    </location>
</feature>
<name>A0A1E7FGI5_9STRA</name>
<dbReference type="AlphaFoldDB" id="A0A1E7FGI5"/>
<protein>
    <submittedName>
        <fullName evidence="2">Uncharacterized protein</fullName>
    </submittedName>
</protein>
<organism evidence="2 3">
    <name type="scientific">Fragilariopsis cylindrus CCMP1102</name>
    <dbReference type="NCBI Taxonomy" id="635003"/>
    <lineage>
        <taxon>Eukaryota</taxon>
        <taxon>Sar</taxon>
        <taxon>Stramenopiles</taxon>
        <taxon>Ochrophyta</taxon>
        <taxon>Bacillariophyta</taxon>
        <taxon>Bacillariophyceae</taxon>
        <taxon>Bacillariophycidae</taxon>
        <taxon>Bacillariales</taxon>
        <taxon>Bacillariaceae</taxon>
        <taxon>Fragilariopsis</taxon>
    </lineage>
</organism>
<reference evidence="2 3" key="1">
    <citation type="submission" date="2016-09" db="EMBL/GenBank/DDBJ databases">
        <title>Extensive genetic diversity and differential bi-allelic expression allows diatom success in the polar Southern Ocean.</title>
        <authorList>
            <consortium name="DOE Joint Genome Institute"/>
            <person name="Mock T."/>
            <person name="Otillar R.P."/>
            <person name="Strauss J."/>
            <person name="Dupont C."/>
            <person name="Frickenhaus S."/>
            <person name="Maumus F."/>
            <person name="Mcmullan M."/>
            <person name="Sanges R."/>
            <person name="Schmutz J."/>
            <person name="Toseland A."/>
            <person name="Valas R."/>
            <person name="Veluchamy A."/>
            <person name="Ward B.J."/>
            <person name="Allen A."/>
            <person name="Barry K."/>
            <person name="Falciatore A."/>
            <person name="Ferrante M."/>
            <person name="Fortunato A.E."/>
            <person name="Gloeckner G."/>
            <person name="Gruber A."/>
            <person name="Hipkin R."/>
            <person name="Janech M."/>
            <person name="Kroth P."/>
            <person name="Leese F."/>
            <person name="Lindquist E."/>
            <person name="Lyon B.R."/>
            <person name="Martin J."/>
            <person name="Mayer C."/>
            <person name="Parker M."/>
            <person name="Quesneville H."/>
            <person name="Raymond J."/>
            <person name="Uhlig C."/>
            <person name="Valentin K.U."/>
            <person name="Worden A.Z."/>
            <person name="Armbrust E.V."/>
            <person name="Bowler C."/>
            <person name="Green B."/>
            <person name="Moulton V."/>
            <person name="Van Oosterhout C."/>
            <person name="Grigoriev I."/>
        </authorList>
    </citation>
    <scope>NUCLEOTIDE SEQUENCE [LARGE SCALE GENOMIC DNA]</scope>
    <source>
        <strain evidence="2 3">CCMP1102</strain>
    </source>
</reference>
<evidence type="ECO:0000313" key="3">
    <source>
        <dbReference type="Proteomes" id="UP000095751"/>
    </source>
</evidence>
<dbReference type="OrthoDB" id="49576at2759"/>
<feature type="region of interest" description="Disordered" evidence="1">
    <location>
        <begin position="534"/>
        <end position="660"/>
    </location>
</feature>
<dbReference type="EMBL" id="KV784357">
    <property type="protein sequence ID" value="OEU17282.1"/>
    <property type="molecule type" value="Genomic_DNA"/>
</dbReference>